<organism evidence="2 3">
    <name type="scientific">Leucobacter chromiiresistens</name>
    <dbReference type="NCBI Taxonomy" id="1079994"/>
    <lineage>
        <taxon>Bacteria</taxon>
        <taxon>Bacillati</taxon>
        <taxon>Actinomycetota</taxon>
        <taxon>Actinomycetes</taxon>
        <taxon>Micrococcales</taxon>
        <taxon>Microbacteriaceae</taxon>
        <taxon>Leucobacter</taxon>
    </lineage>
</organism>
<dbReference type="EMBL" id="LDRK01000026">
    <property type="protein sequence ID" value="KTR86183.1"/>
    <property type="molecule type" value="Genomic_DNA"/>
</dbReference>
<sequence>MGPLHLGAPMLEWGSISKTVTARITERLAHAGIIDLSDPVSEYFPETQLPRTVDVLALATHTSGLPQAPRNMVATLGEARDPYAKYTNEYFDAEVLPTLAEQLDGTAGSFRYSNLGYAVLTRLLEVASGRDWWALAMDEVFAPLGISGVSISPDPKRVPLLRSWTGGILRQWTDTGPFIGAGGVHGTFDALEQYATAVAAQSNGAKPFGWMADDALWWHNGHNLHHGAFIGVSYDGSRVITVHTLGHRSGRADRIAARLERKLPLPGKDPALRRR</sequence>
<dbReference type="PATRIC" id="fig|1079994.3.peg.1217"/>
<reference evidence="2 3" key="1">
    <citation type="journal article" date="2016" name="Front. Microbiol.">
        <title>Genomic Resource of Rice Seed Associated Bacteria.</title>
        <authorList>
            <person name="Midha S."/>
            <person name="Bansal K."/>
            <person name="Sharma S."/>
            <person name="Kumar N."/>
            <person name="Patil P.P."/>
            <person name="Chaudhry V."/>
            <person name="Patil P.B."/>
        </authorList>
    </citation>
    <scope>NUCLEOTIDE SEQUENCE [LARGE SCALE GENOMIC DNA]</scope>
    <source>
        <strain evidence="2 3">NS354</strain>
    </source>
</reference>
<dbReference type="Proteomes" id="UP000070810">
    <property type="component" value="Unassembled WGS sequence"/>
</dbReference>
<dbReference type="InterPro" id="IPR050491">
    <property type="entry name" value="AmpC-like"/>
</dbReference>
<dbReference type="Gene3D" id="3.40.710.10">
    <property type="entry name" value="DD-peptidase/beta-lactamase superfamily"/>
    <property type="match status" value="1"/>
</dbReference>
<name>A0A147ENX3_9MICO</name>
<evidence type="ECO:0000259" key="1">
    <source>
        <dbReference type="Pfam" id="PF00144"/>
    </source>
</evidence>
<dbReference type="Pfam" id="PF00144">
    <property type="entry name" value="Beta-lactamase"/>
    <property type="match status" value="1"/>
</dbReference>
<gene>
    <name evidence="2" type="ORF">NS354_05640</name>
</gene>
<keyword evidence="3" id="KW-1185">Reference proteome</keyword>
<dbReference type="SUPFAM" id="SSF56601">
    <property type="entry name" value="beta-lactamase/transpeptidase-like"/>
    <property type="match status" value="1"/>
</dbReference>
<dbReference type="PANTHER" id="PTHR46825:SF9">
    <property type="entry name" value="BETA-LACTAMASE-RELATED DOMAIN-CONTAINING PROTEIN"/>
    <property type="match status" value="1"/>
</dbReference>
<dbReference type="PANTHER" id="PTHR46825">
    <property type="entry name" value="D-ALANYL-D-ALANINE-CARBOXYPEPTIDASE/ENDOPEPTIDASE AMPH"/>
    <property type="match status" value="1"/>
</dbReference>
<evidence type="ECO:0000313" key="2">
    <source>
        <dbReference type="EMBL" id="KTR86183.1"/>
    </source>
</evidence>
<dbReference type="InterPro" id="IPR012338">
    <property type="entry name" value="Beta-lactam/transpept-like"/>
</dbReference>
<feature type="domain" description="Beta-lactamase-related" evidence="1">
    <location>
        <begin position="12"/>
        <end position="259"/>
    </location>
</feature>
<proteinExistence type="predicted"/>
<accession>A0A147ENX3</accession>
<dbReference type="AlphaFoldDB" id="A0A147ENX3"/>
<dbReference type="InterPro" id="IPR001466">
    <property type="entry name" value="Beta-lactam-related"/>
</dbReference>
<comment type="caution">
    <text evidence="2">The sequence shown here is derived from an EMBL/GenBank/DDBJ whole genome shotgun (WGS) entry which is preliminary data.</text>
</comment>
<protein>
    <recommendedName>
        <fullName evidence="1">Beta-lactamase-related domain-containing protein</fullName>
    </recommendedName>
</protein>
<evidence type="ECO:0000313" key="3">
    <source>
        <dbReference type="Proteomes" id="UP000070810"/>
    </source>
</evidence>